<feature type="transmembrane region" description="Helical" evidence="1">
    <location>
        <begin position="47"/>
        <end position="67"/>
    </location>
</feature>
<evidence type="ECO:0000313" key="2">
    <source>
        <dbReference type="EMBL" id="MXQ06667.1"/>
    </source>
</evidence>
<protein>
    <recommendedName>
        <fullName evidence="4">DoxX-like protein</fullName>
    </recommendedName>
</protein>
<organism evidence="2 3">
    <name type="scientific">Kangsaoukella pontilimi</name>
    <dbReference type="NCBI Taxonomy" id="2691042"/>
    <lineage>
        <taxon>Bacteria</taxon>
        <taxon>Pseudomonadati</taxon>
        <taxon>Pseudomonadota</taxon>
        <taxon>Alphaproteobacteria</taxon>
        <taxon>Rhodobacterales</taxon>
        <taxon>Paracoccaceae</taxon>
        <taxon>Kangsaoukella</taxon>
    </lineage>
</organism>
<feature type="transmembrane region" description="Helical" evidence="1">
    <location>
        <begin position="102"/>
        <end position="120"/>
    </location>
</feature>
<keyword evidence="1" id="KW-0472">Membrane</keyword>
<evidence type="ECO:0008006" key="4">
    <source>
        <dbReference type="Google" id="ProtNLM"/>
    </source>
</evidence>
<feature type="transmembrane region" description="Helical" evidence="1">
    <location>
        <begin position="73"/>
        <end position="95"/>
    </location>
</feature>
<sequence>MTPALIYALAAIGPILVQLALVLGAPWGHLTMGGRWPGTLPPRIRPLAGLQALLLIAMTTIVLNQAGVTDFGWPAWAIWPVLAITLLSTVANFATPSRMERLLWGPMTVLMSLSLIWMLFL</sequence>
<proteinExistence type="predicted"/>
<keyword evidence="1" id="KW-0812">Transmembrane</keyword>
<dbReference type="Proteomes" id="UP000480350">
    <property type="component" value="Unassembled WGS sequence"/>
</dbReference>
<reference evidence="2 3" key="2">
    <citation type="submission" date="2020-03" db="EMBL/GenBank/DDBJ databases">
        <title>Kangsaoukella pontilimi gen. nov., sp. nov., a new member of the family Rhodobacteraceae isolated from a tidal mudflat.</title>
        <authorList>
            <person name="Kim I.S."/>
        </authorList>
    </citation>
    <scope>NUCLEOTIDE SEQUENCE [LARGE SCALE GENOMIC DNA]</scope>
    <source>
        <strain evidence="2 3">GH1-50</strain>
    </source>
</reference>
<keyword evidence="1" id="KW-1133">Transmembrane helix</keyword>
<name>A0A7C9IEI9_9RHOB</name>
<comment type="caution">
    <text evidence="2">The sequence shown here is derived from an EMBL/GenBank/DDBJ whole genome shotgun (WGS) entry which is preliminary data.</text>
</comment>
<dbReference type="EMBL" id="WUPT01000001">
    <property type="protein sequence ID" value="MXQ06667.1"/>
    <property type="molecule type" value="Genomic_DNA"/>
</dbReference>
<dbReference type="AlphaFoldDB" id="A0A7C9IEI9"/>
<gene>
    <name evidence="2" type="ORF">GQ651_02285</name>
</gene>
<keyword evidence="3" id="KW-1185">Reference proteome</keyword>
<dbReference type="RefSeq" id="WP_160762593.1">
    <property type="nucleotide sequence ID" value="NZ_WUPT01000001.1"/>
</dbReference>
<feature type="transmembrane region" description="Helical" evidence="1">
    <location>
        <begin position="6"/>
        <end position="27"/>
    </location>
</feature>
<reference evidence="2 3" key="1">
    <citation type="submission" date="2019-12" db="EMBL/GenBank/DDBJ databases">
        <authorList>
            <person name="Lee S.D."/>
        </authorList>
    </citation>
    <scope>NUCLEOTIDE SEQUENCE [LARGE SCALE GENOMIC DNA]</scope>
    <source>
        <strain evidence="2 3">GH1-50</strain>
    </source>
</reference>
<evidence type="ECO:0000313" key="3">
    <source>
        <dbReference type="Proteomes" id="UP000480350"/>
    </source>
</evidence>
<accession>A0A7C9IEI9</accession>
<evidence type="ECO:0000256" key="1">
    <source>
        <dbReference type="SAM" id="Phobius"/>
    </source>
</evidence>